<dbReference type="Proteomes" id="UP001283341">
    <property type="component" value="Unassembled WGS sequence"/>
</dbReference>
<evidence type="ECO:0000313" key="1">
    <source>
        <dbReference type="EMBL" id="KAK3329971.1"/>
    </source>
</evidence>
<gene>
    <name evidence="1" type="ORF">B0H66DRAFT_527339</name>
</gene>
<name>A0AAE0MEU8_9PEZI</name>
<accession>A0AAE0MEU8</accession>
<keyword evidence="2" id="KW-1185">Reference proteome</keyword>
<organism evidence="1 2">
    <name type="scientific">Apodospora peruviana</name>
    <dbReference type="NCBI Taxonomy" id="516989"/>
    <lineage>
        <taxon>Eukaryota</taxon>
        <taxon>Fungi</taxon>
        <taxon>Dikarya</taxon>
        <taxon>Ascomycota</taxon>
        <taxon>Pezizomycotina</taxon>
        <taxon>Sordariomycetes</taxon>
        <taxon>Sordariomycetidae</taxon>
        <taxon>Sordariales</taxon>
        <taxon>Lasiosphaeriaceae</taxon>
        <taxon>Apodospora</taxon>
    </lineage>
</organism>
<comment type="caution">
    <text evidence="1">The sequence shown here is derived from an EMBL/GenBank/DDBJ whole genome shotgun (WGS) entry which is preliminary data.</text>
</comment>
<dbReference type="AlphaFoldDB" id="A0AAE0MEU8"/>
<dbReference type="EMBL" id="JAUEDM010000001">
    <property type="protein sequence ID" value="KAK3329971.1"/>
    <property type="molecule type" value="Genomic_DNA"/>
</dbReference>
<sequence>MITPPPTTSSAYTSSFTEVSTRTSPRLDRIKENYRRVLDKLTTLEGAITGTKGDKTAAAGTYTPWKFKERIPFEHADYKPVSVVVTGQCAGRRRTSKQPYPEGLRGHSKLAKKFLLIGNEEARIQVAEFTAQLNSREPQNTLPNAHRFSKVSRITEKSAFMRLLLNLGLAIESGVFGEQNSRLRKRIALAHFYHAYTLAQDNPELFLSWYDDQRGGGDSMLLKGGIRSVVQYLFAELGAEVPLVAPRPFDKADDAKMEDCKGTDVEEDWQEMGAVMQRFGCVILLLLPSSLSDEDLRVAHDKAVACGLDLIDSRKHLFADVLQQANDLLNAHFSP</sequence>
<evidence type="ECO:0000313" key="2">
    <source>
        <dbReference type="Proteomes" id="UP001283341"/>
    </source>
</evidence>
<reference evidence="1" key="1">
    <citation type="journal article" date="2023" name="Mol. Phylogenet. Evol.">
        <title>Genome-scale phylogeny and comparative genomics of the fungal order Sordariales.</title>
        <authorList>
            <person name="Hensen N."/>
            <person name="Bonometti L."/>
            <person name="Westerberg I."/>
            <person name="Brannstrom I.O."/>
            <person name="Guillou S."/>
            <person name="Cros-Aarteil S."/>
            <person name="Calhoun S."/>
            <person name="Haridas S."/>
            <person name="Kuo A."/>
            <person name="Mondo S."/>
            <person name="Pangilinan J."/>
            <person name="Riley R."/>
            <person name="LaButti K."/>
            <person name="Andreopoulos B."/>
            <person name="Lipzen A."/>
            <person name="Chen C."/>
            <person name="Yan M."/>
            <person name="Daum C."/>
            <person name="Ng V."/>
            <person name="Clum A."/>
            <person name="Steindorff A."/>
            <person name="Ohm R.A."/>
            <person name="Martin F."/>
            <person name="Silar P."/>
            <person name="Natvig D.O."/>
            <person name="Lalanne C."/>
            <person name="Gautier V."/>
            <person name="Ament-Velasquez S.L."/>
            <person name="Kruys A."/>
            <person name="Hutchinson M.I."/>
            <person name="Powell A.J."/>
            <person name="Barry K."/>
            <person name="Miller A.N."/>
            <person name="Grigoriev I.V."/>
            <person name="Debuchy R."/>
            <person name="Gladieux P."/>
            <person name="Hiltunen Thoren M."/>
            <person name="Johannesson H."/>
        </authorList>
    </citation>
    <scope>NUCLEOTIDE SEQUENCE</scope>
    <source>
        <strain evidence="1">CBS 118394</strain>
    </source>
</reference>
<proteinExistence type="predicted"/>
<protein>
    <submittedName>
        <fullName evidence="1">Uncharacterized protein</fullName>
    </submittedName>
</protein>
<reference evidence="1" key="2">
    <citation type="submission" date="2023-06" db="EMBL/GenBank/DDBJ databases">
        <authorList>
            <consortium name="Lawrence Berkeley National Laboratory"/>
            <person name="Haridas S."/>
            <person name="Hensen N."/>
            <person name="Bonometti L."/>
            <person name="Westerberg I."/>
            <person name="Brannstrom I.O."/>
            <person name="Guillou S."/>
            <person name="Cros-Aarteil S."/>
            <person name="Calhoun S."/>
            <person name="Kuo A."/>
            <person name="Mondo S."/>
            <person name="Pangilinan J."/>
            <person name="Riley R."/>
            <person name="Labutti K."/>
            <person name="Andreopoulos B."/>
            <person name="Lipzen A."/>
            <person name="Chen C."/>
            <person name="Yanf M."/>
            <person name="Daum C."/>
            <person name="Ng V."/>
            <person name="Clum A."/>
            <person name="Steindorff A."/>
            <person name="Ohm R."/>
            <person name="Martin F."/>
            <person name="Silar P."/>
            <person name="Natvig D."/>
            <person name="Lalanne C."/>
            <person name="Gautier V."/>
            <person name="Ament-Velasquez S.L."/>
            <person name="Kruys A."/>
            <person name="Hutchinson M.I."/>
            <person name="Powell A.J."/>
            <person name="Barry K."/>
            <person name="Miller A.N."/>
            <person name="Grigoriev I.V."/>
            <person name="Debuchy R."/>
            <person name="Gladieux P."/>
            <person name="Thoren M.H."/>
            <person name="Johannesson H."/>
        </authorList>
    </citation>
    <scope>NUCLEOTIDE SEQUENCE</scope>
    <source>
        <strain evidence="1">CBS 118394</strain>
    </source>
</reference>